<sequence length="68" mass="7738">MNPYEPVEVSKSKQYPRSEAPSDGEAVGLEFGDSGIEPPRYLIEDSRNWYAWIEALNGDSYVDLDDIR</sequence>
<accession>A0A6G9RW07</accession>
<reference evidence="2 3" key="1">
    <citation type="journal article" date="2020" name="Genes (Basel)">
        <title>Comparative Genomics of Two New HF1-like Haloviruses.</title>
        <authorList>
            <person name="Dyall-Smith M."/>
            <person name="Tang S.L."/>
            <person name="Russ B."/>
            <person name="Chiang P.W."/>
            <person name="Pfeiffer F."/>
        </authorList>
    </citation>
    <scope>NUCLEOTIDE SEQUENCE [LARGE SCALE GENOMIC DNA]</scope>
</reference>
<protein>
    <submittedName>
        <fullName evidence="2">Uncharacterized protein</fullName>
    </submittedName>
</protein>
<dbReference type="EMBL" id="MN901521">
    <property type="protein sequence ID" value="QIR31173.1"/>
    <property type="molecule type" value="Genomic_DNA"/>
</dbReference>
<name>A0A6G9RW07_9CAUD</name>
<keyword evidence="3" id="KW-1185">Reference proteome</keyword>
<proteinExistence type="predicted"/>
<feature type="region of interest" description="Disordered" evidence="1">
    <location>
        <begin position="1"/>
        <end position="35"/>
    </location>
</feature>
<gene>
    <name evidence="2" type="ORF">HrrSp1_035</name>
</gene>
<evidence type="ECO:0000313" key="2">
    <source>
        <dbReference type="EMBL" id="QIR31173.1"/>
    </source>
</evidence>
<evidence type="ECO:0000313" key="3">
    <source>
        <dbReference type="Proteomes" id="UP000501054"/>
    </source>
</evidence>
<organism evidence="2 3">
    <name type="scientific">Halorubrum virus Serpecor1</name>
    <dbReference type="NCBI Taxonomy" id="2721757"/>
    <lineage>
        <taxon>Viruses</taxon>
        <taxon>Duplodnaviria</taxon>
        <taxon>Heunggongvirae</taxon>
        <taxon>Uroviricota</taxon>
        <taxon>Caudoviricetes</taxon>
        <taxon>Thumleimavirales</taxon>
        <taxon>Hafunaviridae</taxon>
        <taxon>Haloferacalesvirus</taxon>
        <taxon>Haloferacalesvirus serpentinense</taxon>
        <taxon>Haloferacalesvirus Serpecor1</taxon>
    </lineage>
</organism>
<evidence type="ECO:0000256" key="1">
    <source>
        <dbReference type="SAM" id="MobiDB-lite"/>
    </source>
</evidence>
<dbReference type="Proteomes" id="UP000501054">
    <property type="component" value="Segment"/>
</dbReference>